<keyword evidence="3" id="KW-1185">Reference proteome</keyword>
<feature type="signal peptide" evidence="1">
    <location>
        <begin position="1"/>
        <end position="17"/>
    </location>
</feature>
<evidence type="ECO:0000256" key="1">
    <source>
        <dbReference type="SAM" id="SignalP"/>
    </source>
</evidence>
<name>A0A133NDQ8_9FUSO</name>
<dbReference type="EMBL" id="LRPX01000046">
    <property type="protein sequence ID" value="KXA14431.1"/>
    <property type="molecule type" value="Genomic_DNA"/>
</dbReference>
<keyword evidence="1" id="KW-0732">Signal</keyword>
<comment type="caution">
    <text evidence="2">The sequence shown here is derived from an EMBL/GenBank/DDBJ whole genome shotgun (WGS) entry which is preliminary data.</text>
</comment>
<organism evidence="2 3">
    <name type="scientific">Fusobacterium equinum</name>
    <dbReference type="NCBI Taxonomy" id="134605"/>
    <lineage>
        <taxon>Bacteria</taxon>
        <taxon>Fusobacteriati</taxon>
        <taxon>Fusobacteriota</taxon>
        <taxon>Fusobacteriia</taxon>
        <taxon>Fusobacteriales</taxon>
        <taxon>Fusobacteriaceae</taxon>
        <taxon>Fusobacterium</taxon>
    </lineage>
</organism>
<reference evidence="3" key="1">
    <citation type="submission" date="2016-01" db="EMBL/GenBank/DDBJ databases">
        <authorList>
            <person name="Mitreva M."/>
            <person name="Pepin K.H."/>
            <person name="Mihindukulasuriya K.A."/>
            <person name="Fulton R."/>
            <person name="Fronick C."/>
            <person name="O'Laughlin M."/>
            <person name="Miner T."/>
            <person name="Herter B."/>
            <person name="Rosa B.A."/>
            <person name="Cordes M."/>
            <person name="Tomlinson C."/>
            <person name="Wollam A."/>
            <person name="Palsikar V.B."/>
            <person name="Mardis E.R."/>
            <person name="Wilson R.K."/>
        </authorList>
    </citation>
    <scope>NUCLEOTIDE SEQUENCE [LARGE SCALE GENOMIC DNA]</scope>
    <source>
        <strain evidence="3">CMW8396</strain>
    </source>
</reference>
<feature type="chain" id="PRO_5007457900" evidence="1">
    <location>
        <begin position="18"/>
        <end position="215"/>
    </location>
</feature>
<proteinExistence type="predicted"/>
<accession>A0A133NDQ8</accession>
<dbReference type="AlphaFoldDB" id="A0A133NDQ8"/>
<evidence type="ECO:0000313" key="3">
    <source>
        <dbReference type="Proteomes" id="UP000070617"/>
    </source>
</evidence>
<protein>
    <submittedName>
        <fullName evidence="2">Uncharacterized protein</fullName>
    </submittedName>
</protein>
<dbReference type="PATRIC" id="fig|134605.3.peg.986"/>
<dbReference type="STRING" id="134605.HMPREF3206_00992"/>
<evidence type="ECO:0000313" key="2">
    <source>
        <dbReference type="EMBL" id="KXA14431.1"/>
    </source>
</evidence>
<sequence length="215" mass="25931">MKRICIYFFLISFPLSAESIEYTSQNILKKENYRVMKDIYENLPPAKLPMKYPGEITAMKRISGTQLSKERLFSLQDTKNHFEYDILDYWEKFEEISACRLPLSPNKKAIILRTYYRRFPDEKHRREFFYLCLLNDDYRIIDSMQIYDNSIHVGKSKPPMREEQDFLIAKDDSCIATTHYYYLDTGKETFKTCDIYKLKEKEIFKEEKYISIQTK</sequence>
<gene>
    <name evidence="2" type="ORF">HMPREF3206_00992</name>
</gene>
<dbReference type="Proteomes" id="UP000070617">
    <property type="component" value="Unassembled WGS sequence"/>
</dbReference>